<dbReference type="EMBL" id="JBBLXS010001358">
    <property type="protein sequence ID" value="MEK0189546.1"/>
    <property type="molecule type" value="Genomic_DNA"/>
</dbReference>
<dbReference type="PANTHER" id="PTHR45339:SF1">
    <property type="entry name" value="HYBRID SIGNAL TRANSDUCTION HISTIDINE KINASE J"/>
    <property type="match status" value="1"/>
</dbReference>
<dbReference type="SUPFAM" id="SSF55874">
    <property type="entry name" value="ATPase domain of HSP90 chaperone/DNA topoisomerase II/histidine kinase"/>
    <property type="match status" value="1"/>
</dbReference>
<evidence type="ECO:0000256" key="1">
    <source>
        <dbReference type="ARBA" id="ARBA00000085"/>
    </source>
</evidence>
<evidence type="ECO:0000313" key="8">
    <source>
        <dbReference type="Proteomes" id="UP001384579"/>
    </source>
</evidence>
<evidence type="ECO:0000256" key="5">
    <source>
        <dbReference type="ARBA" id="ARBA00023012"/>
    </source>
</evidence>
<comment type="caution">
    <text evidence="7">The sequence shown here is derived from an EMBL/GenBank/DDBJ whole genome shotgun (WGS) entry which is preliminary data.</text>
</comment>
<dbReference type="InterPro" id="IPR003594">
    <property type="entry name" value="HATPase_dom"/>
</dbReference>
<dbReference type="RefSeq" id="WP_340542685.1">
    <property type="nucleotide sequence ID" value="NZ_JBBLXS010001358.1"/>
</dbReference>
<feature type="non-terminal residue" evidence="7">
    <location>
        <position position="147"/>
    </location>
</feature>
<evidence type="ECO:0000256" key="4">
    <source>
        <dbReference type="ARBA" id="ARBA00022777"/>
    </source>
</evidence>
<dbReference type="Proteomes" id="UP001384579">
    <property type="component" value="Unassembled WGS sequence"/>
</dbReference>
<dbReference type="PROSITE" id="PS50109">
    <property type="entry name" value="HIS_KIN"/>
    <property type="match status" value="1"/>
</dbReference>
<keyword evidence="5" id="KW-0902">Two-component regulatory system</keyword>
<dbReference type="Pfam" id="PF02518">
    <property type="entry name" value="HATPase_c"/>
    <property type="match status" value="1"/>
</dbReference>
<evidence type="ECO:0000256" key="2">
    <source>
        <dbReference type="ARBA" id="ARBA00012438"/>
    </source>
</evidence>
<dbReference type="GO" id="GO:0005524">
    <property type="term" value="F:ATP binding"/>
    <property type="evidence" value="ECO:0007669"/>
    <property type="project" value="UniProtKB-KW"/>
</dbReference>
<feature type="domain" description="Histidine kinase" evidence="6">
    <location>
        <begin position="1"/>
        <end position="147"/>
    </location>
</feature>
<dbReference type="InterPro" id="IPR036097">
    <property type="entry name" value="HisK_dim/P_sf"/>
</dbReference>
<organism evidence="7 8">
    <name type="scientific">Microcoleus anatoxicus PTRS2</name>
    <dbReference type="NCBI Taxonomy" id="2705321"/>
    <lineage>
        <taxon>Bacteria</taxon>
        <taxon>Bacillati</taxon>
        <taxon>Cyanobacteriota</taxon>
        <taxon>Cyanophyceae</taxon>
        <taxon>Oscillatoriophycideae</taxon>
        <taxon>Oscillatoriales</taxon>
        <taxon>Microcoleaceae</taxon>
        <taxon>Microcoleus</taxon>
        <taxon>Microcoleus anatoxicus</taxon>
    </lineage>
</organism>
<gene>
    <name evidence="7" type="ORF">WMG39_32580</name>
</gene>
<name>A0ABU8YYU6_9CYAN</name>
<dbReference type="EC" id="2.7.13.3" evidence="2"/>
<keyword evidence="4" id="KW-0418">Kinase</keyword>
<dbReference type="Gene3D" id="1.10.287.130">
    <property type="match status" value="1"/>
</dbReference>
<accession>A0ABU8YYU6</accession>
<keyword evidence="4" id="KW-0808">Transferase</keyword>
<dbReference type="InterPro" id="IPR005467">
    <property type="entry name" value="His_kinase_dom"/>
</dbReference>
<evidence type="ECO:0000256" key="3">
    <source>
        <dbReference type="ARBA" id="ARBA00022553"/>
    </source>
</evidence>
<protein>
    <recommendedName>
        <fullName evidence="2">histidine kinase</fullName>
        <ecNumber evidence="2">2.7.13.3</ecNumber>
    </recommendedName>
</protein>
<comment type="catalytic activity">
    <reaction evidence="1">
        <text>ATP + protein L-histidine = ADP + protein N-phospho-L-histidine.</text>
        <dbReference type="EC" id="2.7.13.3"/>
    </reaction>
</comment>
<keyword evidence="8" id="KW-1185">Reference proteome</keyword>
<keyword evidence="7" id="KW-0547">Nucleotide-binding</keyword>
<reference evidence="7 8" key="1">
    <citation type="journal article" date="2020" name="Harmful Algae">
        <title>Molecular and morphological characterization of a novel dihydroanatoxin-a producing Microcoleus species (cyanobacteria) from the Russian River, California, USA.</title>
        <authorList>
            <person name="Conklin K.Y."/>
            <person name="Stancheva R."/>
            <person name="Otten T.G."/>
            <person name="Fadness R."/>
            <person name="Boyer G.L."/>
            <person name="Read B."/>
            <person name="Zhang X."/>
            <person name="Sheath R.G."/>
        </authorList>
    </citation>
    <scope>NUCLEOTIDE SEQUENCE [LARGE SCALE GENOMIC DNA]</scope>
    <source>
        <strain evidence="7 8">PTRS2</strain>
    </source>
</reference>
<dbReference type="Gene3D" id="3.30.565.10">
    <property type="entry name" value="Histidine kinase-like ATPase, C-terminal domain"/>
    <property type="match status" value="1"/>
</dbReference>
<evidence type="ECO:0000259" key="6">
    <source>
        <dbReference type="PROSITE" id="PS50109"/>
    </source>
</evidence>
<keyword evidence="7" id="KW-0067">ATP-binding</keyword>
<sequence>MKTNLTPEQLDFMQTLKVSGQNLLSIINDILDLSKLEAGEMRLETIGFNVSICLEEVLELLATPAQQKDIELVALIDIDVPLQIRGDAVRLRQILTNLVNNAIKFTEGGEVMIEVSLSSQKGLLTTRIPQKSQEIQPLILGIERQQY</sequence>
<keyword evidence="3" id="KW-0597">Phosphoprotein</keyword>
<dbReference type="SUPFAM" id="SSF47384">
    <property type="entry name" value="Homodimeric domain of signal transducing histidine kinase"/>
    <property type="match status" value="1"/>
</dbReference>
<proteinExistence type="predicted"/>
<dbReference type="InterPro" id="IPR036890">
    <property type="entry name" value="HATPase_C_sf"/>
</dbReference>
<evidence type="ECO:0000313" key="7">
    <source>
        <dbReference type="EMBL" id="MEK0189546.1"/>
    </source>
</evidence>
<dbReference type="PANTHER" id="PTHR45339">
    <property type="entry name" value="HYBRID SIGNAL TRANSDUCTION HISTIDINE KINASE J"/>
    <property type="match status" value="1"/>
</dbReference>